<protein>
    <recommendedName>
        <fullName evidence="5">DUF485 domain-containing protein</fullName>
    </recommendedName>
</protein>
<feature type="region of interest" description="Disordered" evidence="1">
    <location>
        <begin position="1"/>
        <end position="63"/>
    </location>
</feature>
<dbReference type="RefSeq" id="WP_378266501.1">
    <property type="nucleotide sequence ID" value="NZ_JBHUKR010000007.1"/>
</dbReference>
<evidence type="ECO:0000256" key="2">
    <source>
        <dbReference type="SAM" id="Phobius"/>
    </source>
</evidence>
<proteinExistence type="predicted"/>
<comment type="caution">
    <text evidence="3">The sequence shown here is derived from an EMBL/GenBank/DDBJ whole genome shotgun (WGS) entry which is preliminary data.</text>
</comment>
<dbReference type="EMBL" id="JBHUKR010000007">
    <property type="protein sequence ID" value="MFD2418114.1"/>
    <property type="molecule type" value="Genomic_DNA"/>
</dbReference>
<name>A0ABW5FTZ1_9PSEU</name>
<evidence type="ECO:0000313" key="3">
    <source>
        <dbReference type="EMBL" id="MFD2418114.1"/>
    </source>
</evidence>
<feature type="compositionally biased region" description="Pro residues" evidence="1">
    <location>
        <begin position="32"/>
        <end position="47"/>
    </location>
</feature>
<evidence type="ECO:0008006" key="5">
    <source>
        <dbReference type="Google" id="ProtNLM"/>
    </source>
</evidence>
<keyword evidence="2" id="KW-1133">Transmembrane helix</keyword>
<feature type="transmembrane region" description="Helical" evidence="2">
    <location>
        <begin position="121"/>
        <end position="149"/>
    </location>
</feature>
<reference evidence="4" key="1">
    <citation type="journal article" date="2019" name="Int. J. Syst. Evol. Microbiol.">
        <title>The Global Catalogue of Microorganisms (GCM) 10K type strain sequencing project: providing services to taxonomists for standard genome sequencing and annotation.</title>
        <authorList>
            <consortium name="The Broad Institute Genomics Platform"/>
            <consortium name="The Broad Institute Genome Sequencing Center for Infectious Disease"/>
            <person name="Wu L."/>
            <person name="Ma J."/>
        </authorList>
    </citation>
    <scope>NUCLEOTIDE SEQUENCE [LARGE SCALE GENOMIC DNA]</scope>
    <source>
        <strain evidence="4">CGMCC 4.7645</strain>
    </source>
</reference>
<keyword evidence="2" id="KW-0812">Transmembrane</keyword>
<keyword evidence="4" id="KW-1185">Reference proteome</keyword>
<evidence type="ECO:0000313" key="4">
    <source>
        <dbReference type="Proteomes" id="UP001597417"/>
    </source>
</evidence>
<dbReference type="Proteomes" id="UP001597417">
    <property type="component" value="Unassembled WGS sequence"/>
</dbReference>
<evidence type="ECO:0000256" key="1">
    <source>
        <dbReference type="SAM" id="MobiDB-lite"/>
    </source>
</evidence>
<sequence length="166" mass="18320">MRDEDYYQEAGGVREPDPTLGKRFHAFAPVESIPPAPPTEPPPAPAKPPKRQRVVLADPRSRSTPTLRARVELEEQTSWGEALIKDLVKRQMRTALGLALLVLLVLASLPVAFYLSPGFAAIRLIGVPLAWLLLGILPFPLLFVVGLVYNHLAEGHERDFVAMIES</sequence>
<gene>
    <name evidence="3" type="ORF">ACFSXZ_17465</name>
</gene>
<feature type="transmembrane region" description="Helical" evidence="2">
    <location>
        <begin position="95"/>
        <end position="115"/>
    </location>
</feature>
<organism evidence="3 4">
    <name type="scientific">Amycolatopsis pigmentata</name>
    <dbReference type="NCBI Taxonomy" id="450801"/>
    <lineage>
        <taxon>Bacteria</taxon>
        <taxon>Bacillati</taxon>
        <taxon>Actinomycetota</taxon>
        <taxon>Actinomycetes</taxon>
        <taxon>Pseudonocardiales</taxon>
        <taxon>Pseudonocardiaceae</taxon>
        <taxon>Amycolatopsis</taxon>
    </lineage>
</organism>
<accession>A0ABW5FTZ1</accession>
<keyword evidence="2" id="KW-0472">Membrane</keyword>